<dbReference type="InterPro" id="IPR033120">
    <property type="entry name" value="HOTDOG_ACOT"/>
</dbReference>
<dbReference type="SUPFAM" id="SSF54637">
    <property type="entry name" value="Thioesterase/thiol ester dehydrase-isomerase"/>
    <property type="match status" value="1"/>
</dbReference>
<reference evidence="5 6" key="1">
    <citation type="submission" date="2020-07" db="EMBL/GenBank/DDBJ databases">
        <title>Halieaceae bacterium, F7430, whole genome shotgun sequencing project.</title>
        <authorList>
            <person name="Jiang S."/>
            <person name="Liu Z.W."/>
            <person name="Du Z.J."/>
        </authorList>
    </citation>
    <scope>NUCLEOTIDE SEQUENCE [LARGE SCALE GENOMIC DNA]</scope>
    <source>
        <strain evidence="5 6">F7430</strain>
    </source>
</reference>
<sequence length="130" mass="14641">MKFYSRKWVKPEDLNPNGSLFGGQLLSWIDEESVIFTICQLGQGRHLVTKFMSEINFVSSARLGDVIEMGVEFTASGRTSVTLRAEVRNKITKQTIISIDRIVFVNLDEEGRPAPHGLQWPVNDANDSKD</sequence>
<evidence type="ECO:0000256" key="1">
    <source>
        <dbReference type="ARBA" id="ARBA00010458"/>
    </source>
</evidence>
<evidence type="ECO:0000259" key="4">
    <source>
        <dbReference type="PROSITE" id="PS51770"/>
    </source>
</evidence>
<evidence type="ECO:0000256" key="3">
    <source>
        <dbReference type="PROSITE-ProRule" id="PRU01106"/>
    </source>
</evidence>
<dbReference type="InterPro" id="IPR040170">
    <property type="entry name" value="Cytosol_ACT"/>
</dbReference>
<dbReference type="InterPro" id="IPR029069">
    <property type="entry name" value="HotDog_dom_sf"/>
</dbReference>
<dbReference type="GO" id="GO:0006637">
    <property type="term" value="P:acyl-CoA metabolic process"/>
    <property type="evidence" value="ECO:0007669"/>
    <property type="project" value="TreeGrafter"/>
</dbReference>
<dbReference type="PANTHER" id="PTHR11049:SF31">
    <property type="entry name" value="HOTDOG ACOT-TYPE DOMAIN-CONTAINING PROTEIN"/>
    <property type="match status" value="1"/>
</dbReference>
<dbReference type="GO" id="GO:0052816">
    <property type="term" value="F:long-chain fatty acyl-CoA hydrolase activity"/>
    <property type="evidence" value="ECO:0007669"/>
    <property type="project" value="TreeGrafter"/>
</dbReference>
<dbReference type="GO" id="GO:0009062">
    <property type="term" value="P:fatty acid catabolic process"/>
    <property type="evidence" value="ECO:0007669"/>
    <property type="project" value="TreeGrafter"/>
</dbReference>
<dbReference type="InterPro" id="IPR006683">
    <property type="entry name" value="Thioestr_dom"/>
</dbReference>
<dbReference type="Proteomes" id="UP000539350">
    <property type="component" value="Unassembled WGS sequence"/>
</dbReference>
<dbReference type="AlphaFoldDB" id="A0A7W2TXZ9"/>
<evidence type="ECO:0000313" key="5">
    <source>
        <dbReference type="EMBL" id="MBA6413987.1"/>
    </source>
</evidence>
<comment type="caution">
    <text evidence="5">The sequence shown here is derived from an EMBL/GenBank/DDBJ whole genome shotgun (WGS) entry which is preliminary data.</text>
</comment>
<comment type="similarity">
    <text evidence="1">Belongs to the acyl coenzyme A hydrolase family.</text>
</comment>
<proteinExistence type="inferred from homology"/>
<dbReference type="PANTHER" id="PTHR11049">
    <property type="entry name" value="ACYL COENZYME A THIOESTER HYDROLASE"/>
    <property type="match status" value="1"/>
</dbReference>
<dbReference type="GO" id="GO:0005829">
    <property type="term" value="C:cytosol"/>
    <property type="evidence" value="ECO:0007669"/>
    <property type="project" value="TreeGrafter"/>
</dbReference>
<name>A0A7W2TXZ9_9GAMM</name>
<accession>A0A7W2TXZ9</accession>
<dbReference type="Gene3D" id="3.10.129.10">
    <property type="entry name" value="Hotdog Thioesterase"/>
    <property type="match status" value="1"/>
</dbReference>
<dbReference type="PROSITE" id="PS51770">
    <property type="entry name" value="HOTDOG_ACOT"/>
    <property type="match status" value="1"/>
</dbReference>
<dbReference type="Pfam" id="PF03061">
    <property type="entry name" value="4HBT"/>
    <property type="match status" value="1"/>
</dbReference>
<protein>
    <submittedName>
        <fullName evidence="5">Acyl-CoA thioesterase</fullName>
    </submittedName>
</protein>
<dbReference type="RefSeq" id="WP_182174387.1">
    <property type="nucleotide sequence ID" value="NZ_JACFXU010000017.1"/>
</dbReference>
<evidence type="ECO:0000313" key="6">
    <source>
        <dbReference type="Proteomes" id="UP000539350"/>
    </source>
</evidence>
<keyword evidence="2 3" id="KW-0378">Hydrolase</keyword>
<gene>
    <name evidence="5" type="ORF">H2508_12780</name>
</gene>
<dbReference type="EMBL" id="JACFXU010000017">
    <property type="protein sequence ID" value="MBA6413987.1"/>
    <property type="molecule type" value="Genomic_DNA"/>
</dbReference>
<dbReference type="CDD" id="cd03442">
    <property type="entry name" value="BFIT_BACH"/>
    <property type="match status" value="1"/>
</dbReference>
<evidence type="ECO:0000256" key="2">
    <source>
        <dbReference type="ARBA" id="ARBA00022801"/>
    </source>
</evidence>
<keyword evidence="6" id="KW-1185">Reference proteome</keyword>
<feature type="domain" description="HotDog ACOT-type" evidence="4">
    <location>
        <begin position="1"/>
        <end position="110"/>
    </location>
</feature>
<organism evidence="5 6">
    <name type="scientific">Sediminihaliea albiluteola</name>
    <dbReference type="NCBI Taxonomy" id="2758564"/>
    <lineage>
        <taxon>Bacteria</taxon>
        <taxon>Pseudomonadati</taxon>
        <taxon>Pseudomonadota</taxon>
        <taxon>Gammaproteobacteria</taxon>
        <taxon>Cellvibrionales</taxon>
        <taxon>Halieaceae</taxon>
        <taxon>Sediminihaliea</taxon>
    </lineage>
</organism>